<keyword evidence="1" id="KW-0812">Transmembrane</keyword>
<keyword evidence="1" id="KW-0472">Membrane</keyword>
<accession>A0A934M398</accession>
<keyword evidence="1" id="KW-1133">Transmembrane helix</keyword>
<gene>
    <name evidence="2" type="ORF">I6U51_21940</name>
</gene>
<protein>
    <submittedName>
        <fullName evidence="2">DUF4418 family protein</fullName>
    </submittedName>
</protein>
<dbReference type="Proteomes" id="UP000622687">
    <property type="component" value="Unassembled WGS sequence"/>
</dbReference>
<feature type="transmembrane region" description="Helical" evidence="1">
    <location>
        <begin position="50"/>
        <end position="70"/>
    </location>
</feature>
<dbReference type="AlphaFoldDB" id="A0A934M398"/>
<comment type="caution">
    <text evidence="2">The sequence shown here is derived from an EMBL/GenBank/DDBJ whole genome shotgun (WGS) entry which is preliminary data.</text>
</comment>
<evidence type="ECO:0000313" key="2">
    <source>
        <dbReference type="EMBL" id="MBI6875339.1"/>
    </source>
</evidence>
<organism evidence="2 3">
    <name type="scientific">Clostridium aciditolerans</name>
    <dbReference type="NCBI Taxonomy" id="339861"/>
    <lineage>
        <taxon>Bacteria</taxon>
        <taxon>Bacillati</taxon>
        <taxon>Bacillota</taxon>
        <taxon>Clostridia</taxon>
        <taxon>Eubacteriales</taxon>
        <taxon>Clostridiaceae</taxon>
        <taxon>Clostridium</taxon>
    </lineage>
</organism>
<feature type="transmembrane region" description="Helical" evidence="1">
    <location>
        <begin position="12"/>
        <end position="30"/>
    </location>
</feature>
<sequence length="137" mass="14784">MQIKSQKIISGILVIIGLIIIGSIVVWAPVCKGILELKSGNMTHMKCYYTGQASILLSIVLIVAAIESVLTKTKKPWTFIAIGIMLLVVTYGSTIGIGICMKDTMDCHKTAAWIRGGGVVTTICGLISLFMGERRKL</sequence>
<name>A0A934M398_9CLOT</name>
<keyword evidence="3" id="KW-1185">Reference proteome</keyword>
<evidence type="ECO:0000256" key="1">
    <source>
        <dbReference type="SAM" id="Phobius"/>
    </source>
</evidence>
<dbReference type="RefSeq" id="WP_211144691.1">
    <property type="nucleotide sequence ID" value="NZ_JAEEGB010000041.1"/>
</dbReference>
<dbReference type="InterPro" id="IPR025531">
    <property type="entry name" value="DUF4418"/>
</dbReference>
<feature type="transmembrane region" description="Helical" evidence="1">
    <location>
        <begin position="77"/>
        <end position="99"/>
    </location>
</feature>
<evidence type="ECO:0000313" key="3">
    <source>
        <dbReference type="Proteomes" id="UP000622687"/>
    </source>
</evidence>
<feature type="transmembrane region" description="Helical" evidence="1">
    <location>
        <begin position="111"/>
        <end position="131"/>
    </location>
</feature>
<dbReference type="Pfam" id="PF14387">
    <property type="entry name" value="DUF4418"/>
    <property type="match status" value="1"/>
</dbReference>
<dbReference type="EMBL" id="JAEEGB010000041">
    <property type="protein sequence ID" value="MBI6875339.1"/>
    <property type="molecule type" value="Genomic_DNA"/>
</dbReference>
<reference evidence="2" key="1">
    <citation type="submission" date="2020-12" db="EMBL/GenBank/DDBJ databases">
        <title>Clostridium thailandense sp. nov., a novel acetogenic bacterium isolated from peat land soil in Thailand.</title>
        <authorList>
            <person name="Chaikitkaew S."/>
            <person name="Birkeland N.K."/>
        </authorList>
    </citation>
    <scope>NUCLEOTIDE SEQUENCE</scope>
    <source>
        <strain evidence="2">DSM 17425</strain>
    </source>
</reference>
<proteinExistence type="predicted"/>